<keyword evidence="3" id="KW-1185">Reference proteome</keyword>
<gene>
    <name evidence="2" type="ORF">SAMN05216561_106127</name>
</gene>
<evidence type="ECO:0000259" key="1">
    <source>
        <dbReference type="Pfam" id="PF09949"/>
    </source>
</evidence>
<name>A0A1I3GGC2_9ACTN</name>
<dbReference type="PANTHER" id="PTHR28208:SF3">
    <property type="entry name" value="PHOSPHATIDATE PHOSPHATASE APP1"/>
    <property type="match status" value="1"/>
</dbReference>
<dbReference type="InterPro" id="IPR019236">
    <property type="entry name" value="APP1_cat"/>
</dbReference>
<sequence>MSHPHRAARLERRVHDLVGQQLGSRGWTPRVVAHTGYGASRAAGPSAGPSTGPNAGGWVRVLARVILAPPGTPSAARTDGRGWRRFVSTAAAGVPLTIDLGGETHTVSSGADGYVDVRLDAALPPGWASASLTVGAAAPVSAPLRIVGPDTSLGLLSDLDDTVIVTMLPRPLLAFRNAFLVREDERRAVPGMAELYDEVLAGSVDAFVVYLSTGAWNTARPMTAFLDRHGYPAGPLLMTDWGPTSDGWFRSGQDHKRTTLRRLFEELPQLRWLLVGDDGQHDPTLYAEAVTAFPDRVVGVAIRELTLSEQLAQVTSPAPGPDVDDPSTRITVRAPDGHALAQALRDRGILPGA</sequence>
<protein>
    <submittedName>
        <fullName evidence="2">Phosphatidate phosphatase APP1</fullName>
    </submittedName>
</protein>
<dbReference type="GO" id="GO:0008195">
    <property type="term" value="F:phosphatidate phosphatase activity"/>
    <property type="evidence" value="ECO:0007669"/>
    <property type="project" value="InterPro"/>
</dbReference>
<evidence type="ECO:0000313" key="2">
    <source>
        <dbReference type="EMBL" id="SFI22548.1"/>
    </source>
</evidence>
<dbReference type="Pfam" id="PF09949">
    <property type="entry name" value="APP1_cat"/>
    <property type="match status" value="1"/>
</dbReference>
<dbReference type="PANTHER" id="PTHR28208">
    <property type="entry name" value="PHOSPHATIDATE PHOSPHATASE APP1"/>
    <property type="match status" value="1"/>
</dbReference>
<evidence type="ECO:0000313" key="3">
    <source>
        <dbReference type="Proteomes" id="UP000198649"/>
    </source>
</evidence>
<organism evidence="2 3">
    <name type="scientific">Nocardioides psychrotolerans</name>
    <dbReference type="NCBI Taxonomy" id="1005945"/>
    <lineage>
        <taxon>Bacteria</taxon>
        <taxon>Bacillati</taxon>
        <taxon>Actinomycetota</taxon>
        <taxon>Actinomycetes</taxon>
        <taxon>Propionibacteriales</taxon>
        <taxon>Nocardioidaceae</taxon>
        <taxon>Nocardioides</taxon>
    </lineage>
</organism>
<dbReference type="AlphaFoldDB" id="A0A1I3GGC2"/>
<dbReference type="InterPro" id="IPR052935">
    <property type="entry name" value="Mg2+_PAP"/>
</dbReference>
<reference evidence="2 3" key="1">
    <citation type="submission" date="2016-10" db="EMBL/GenBank/DDBJ databases">
        <authorList>
            <person name="de Groot N.N."/>
        </authorList>
    </citation>
    <scope>NUCLEOTIDE SEQUENCE [LARGE SCALE GENOMIC DNA]</scope>
    <source>
        <strain evidence="2 3">CGMCC 1.11156</strain>
    </source>
</reference>
<feature type="domain" description="Phosphatidate phosphatase APP1 catalytic" evidence="1">
    <location>
        <begin position="154"/>
        <end position="304"/>
    </location>
</feature>
<dbReference type="EMBL" id="FOQG01000006">
    <property type="protein sequence ID" value="SFI22548.1"/>
    <property type="molecule type" value="Genomic_DNA"/>
</dbReference>
<proteinExistence type="predicted"/>
<dbReference type="STRING" id="1005945.SAMN05216561_106127"/>
<dbReference type="RefSeq" id="WP_091112389.1">
    <property type="nucleotide sequence ID" value="NZ_BKAF01000031.1"/>
</dbReference>
<accession>A0A1I3GGC2</accession>
<dbReference type="OrthoDB" id="9789875at2"/>
<dbReference type="Proteomes" id="UP000198649">
    <property type="component" value="Unassembled WGS sequence"/>
</dbReference>